<accession>A0AAD8IFI7</accession>
<comment type="subcellular location">
    <subcellularLocation>
        <location evidence="1 11">Secreted</location>
        <location evidence="1 11">Extracellular space</location>
        <location evidence="1 11">Apoplast</location>
    </subcellularLocation>
</comment>
<dbReference type="GO" id="GO:0048046">
    <property type="term" value="C:apoplast"/>
    <property type="evidence" value="ECO:0007669"/>
    <property type="project" value="UniProtKB-SubCell"/>
</dbReference>
<dbReference type="FunFam" id="2.60.120.10:FF:000005">
    <property type="entry name" value="Germin-like protein subfamily 1 member 8"/>
    <property type="match status" value="1"/>
</dbReference>
<comment type="caution">
    <text evidence="13">The sequence shown here is derived from an EMBL/GenBank/DDBJ whole genome shotgun (WGS) entry which is preliminary data.</text>
</comment>
<evidence type="ECO:0000256" key="5">
    <source>
        <dbReference type="ARBA" id="ARBA00022723"/>
    </source>
</evidence>
<dbReference type="InterPro" id="IPR001929">
    <property type="entry name" value="Germin"/>
</dbReference>
<gene>
    <name evidence="13" type="ORF">POM88_022550</name>
</gene>
<dbReference type="PANTHER" id="PTHR31238">
    <property type="entry name" value="GERMIN-LIKE PROTEIN SUBFAMILY 3 MEMBER 3"/>
    <property type="match status" value="1"/>
</dbReference>
<evidence type="ECO:0000256" key="10">
    <source>
        <dbReference type="PIRSR" id="PIRSR601929-3"/>
    </source>
</evidence>
<name>A0AAD8IFI7_9APIA</name>
<keyword evidence="11" id="KW-0732">Signal</keyword>
<feature type="binding site" evidence="9">
    <location>
        <position position="110"/>
    </location>
    <ligand>
        <name>Mn(2+)</name>
        <dbReference type="ChEBI" id="CHEBI:29035"/>
    </ligand>
</feature>
<evidence type="ECO:0000256" key="3">
    <source>
        <dbReference type="ARBA" id="ARBA00022523"/>
    </source>
</evidence>
<organism evidence="13 14">
    <name type="scientific">Heracleum sosnowskyi</name>
    <dbReference type="NCBI Taxonomy" id="360622"/>
    <lineage>
        <taxon>Eukaryota</taxon>
        <taxon>Viridiplantae</taxon>
        <taxon>Streptophyta</taxon>
        <taxon>Embryophyta</taxon>
        <taxon>Tracheophyta</taxon>
        <taxon>Spermatophyta</taxon>
        <taxon>Magnoliopsida</taxon>
        <taxon>eudicotyledons</taxon>
        <taxon>Gunneridae</taxon>
        <taxon>Pentapetalae</taxon>
        <taxon>asterids</taxon>
        <taxon>campanulids</taxon>
        <taxon>Apiales</taxon>
        <taxon>Apiaceae</taxon>
        <taxon>Apioideae</taxon>
        <taxon>apioid superclade</taxon>
        <taxon>Tordylieae</taxon>
        <taxon>Tordyliinae</taxon>
        <taxon>Heracleum</taxon>
    </lineage>
</organism>
<feature type="binding site" evidence="8">
    <location>
        <position position="115"/>
    </location>
    <ligand>
        <name>oxalate</name>
        <dbReference type="ChEBI" id="CHEBI:30623"/>
    </ligand>
</feature>
<evidence type="ECO:0000256" key="9">
    <source>
        <dbReference type="PIRSR" id="PIRSR601929-2"/>
    </source>
</evidence>
<feature type="disulfide bond" evidence="10">
    <location>
        <begin position="30"/>
        <end position="46"/>
    </location>
</feature>
<dbReference type="InterPro" id="IPR011051">
    <property type="entry name" value="RmlC_Cupin_sf"/>
</dbReference>
<evidence type="ECO:0000313" key="14">
    <source>
        <dbReference type="Proteomes" id="UP001237642"/>
    </source>
</evidence>
<feature type="binding site" evidence="9">
    <location>
        <position position="108"/>
    </location>
    <ligand>
        <name>Mn(2+)</name>
        <dbReference type="ChEBI" id="CHEBI:29035"/>
    </ligand>
</feature>
<evidence type="ECO:0000256" key="7">
    <source>
        <dbReference type="ARBA" id="ARBA00023211"/>
    </source>
</evidence>
<dbReference type="EMBL" id="JAUIZM010000005">
    <property type="protein sequence ID" value="KAK1384815.1"/>
    <property type="molecule type" value="Genomic_DNA"/>
</dbReference>
<evidence type="ECO:0000313" key="13">
    <source>
        <dbReference type="EMBL" id="KAK1384815.1"/>
    </source>
</evidence>
<dbReference type="Gene3D" id="2.60.120.10">
    <property type="entry name" value="Jelly Rolls"/>
    <property type="match status" value="1"/>
</dbReference>
<evidence type="ECO:0000256" key="8">
    <source>
        <dbReference type="PIRSR" id="PIRSR601929-1"/>
    </source>
</evidence>
<protein>
    <recommendedName>
        <fullName evidence="11">Germin-like protein</fullName>
    </recommendedName>
</protein>
<keyword evidence="7 8" id="KW-0464">Manganese</keyword>
<keyword evidence="14" id="KW-1185">Reference proteome</keyword>
<reference evidence="13" key="1">
    <citation type="submission" date="2023-02" db="EMBL/GenBank/DDBJ databases">
        <title>Genome of toxic invasive species Heracleum sosnowskyi carries increased number of genes despite the absence of recent whole-genome duplications.</title>
        <authorList>
            <person name="Schelkunov M."/>
            <person name="Shtratnikova V."/>
            <person name="Makarenko M."/>
            <person name="Klepikova A."/>
            <person name="Omelchenko D."/>
            <person name="Novikova G."/>
            <person name="Obukhova E."/>
            <person name="Bogdanov V."/>
            <person name="Penin A."/>
            <person name="Logacheva M."/>
        </authorList>
    </citation>
    <scope>NUCLEOTIDE SEQUENCE</scope>
    <source>
        <strain evidence="13">Hsosn_3</strain>
        <tissue evidence="13">Leaf</tissue>
    </source>
</reference>
<feature type="binding site" evidence="9">
    <location>
        <position position="156"/>
    </location>
    <ligand>
        <name>Mn(2+)</name>
        <dbReference type="ChEBI" id="CHEBI:29035"/>
    </ligand>
</feature>
<evidence type="ECO:0000256" key="6">
    <source>
        <dbReference type="ARBA" id="ARBA00023157"/>
    </source>
</evidence>
<dbReference type="SMART" id="SM00835">
    <property type="entry name" value="Cupin_1"/>
    <property type="match status" value="1"/>
</dbReference>
<dbReference type="GO" id="GO:0030145">
    <property type="term" value="F:manganese ion binding"/>
    <property type="evidence" value="ECO:0007669"/>
    <property type="project" value="UniProtKB-UniRule"/>
</dbReference>
<dbReference type="CDD" id="cd02241">
    <property type="entry name" value="cupin_OxOx"/>
    <property type="match status" value="1"/>
</dbReference>
<feature type="chain" id="PRO_5041770338" description="Germin-like protein" evidence="11">
    <location>
        <begin position="21"/>
        <end position="216"/>
    </location>
</feature>
<dbReference type="PROSITE" id="PS00725">
    <property type="entry name" value="GERMIN"/>
    <property type="match status" value="1"/>
</dbReference>
<sequence length="216" mass="23079">MKNFPLFLLFLAITCTISTANVPNPLQDFCVADFSSSAPRVNGYACLDPKLVKAEHFSVSGLHLDCSTSNSLGTCVHRITVAELPGLNTLGLSNVRVNYAQNGVVPPHIHPRATEILTVLKGCLRVGFVTGNPENRLITKVLGEGDVFVFPQGLAHFQQNVANGNTTVLAFLSAANPGVITVANAVFGSNPPIRDDILEKAFQTDASTINAFKSQF</sequence>
<dbReference type="InterPro" id="IPR006045">
    <property type="entry name" value="Cupin_1"/>
</dbReference>
<evidence type="ECO:0000256" key="1">
    <source>
        <dbReference type="ARBA" id="ARBA00004271"/>
    </source>
</evidence>
<reference evidence="13" key="2">
    <citation type="submission" date="2023-05" db="EMBL/GenBank/DDBJ databases">
        <authorList>
            <person name="Schelkunov M.I."/>
        </authorList>
    </citation>
    <scope>NUCLEOTIDE SEQUENCE</scope>
    <source>
        <strain evidence="13">Hsosn_3</strain>
        <tissue evidence="13">Leaf</tissue>
    </source>
</reference>
<evidence type="ECO:0000256" key="2">
    <source>
        <dbReference type="ARBA" id="ARBA00007456"/>
    </source>
</evidence>
<keyword evidence="4 11" id="KW-0964">Secreted</keyword>
<evidence type="ECO:0000256" key="4">
    <source>
        <dbReference type="ARBA" id="ARBA00022525"/>
    </source>
</evidence>
<dbReference type="Pfam" id="PF00190">
    <property type="entry name" value="Cupin_1"/>
    <property type="match status" value="1"/>
</dbReference>
<evidence type="ECO:0000256" key="11">
    <source>
        <dbReference type="RuleBase" id="RU366015"/>
    </source>
</evidence>
<evidence type="ECO:0000259" key="12">
    <source>
        <dbReference type="SMART" id="SM00835"/>
    </source>
</evidence>
<dbReference type="InterPro" id="IPR014710">
    <property type="entry name" value="RmlC-like_jellyroll"/>
</dbReference>
<dbReference type="AlphaFoldDB" id="A0AAD8IFI7"/>
<dbReference type="PRINTS" id="PR00325">
    <property type="entry name" value="GERMIN"/>
</dbReference>
<keyword evidence="5 8" id="KW-0479">Metal-binding</keyword>
<keyword evidence="6 10" id="KW-1015">Disulfide bond</keyword>
<proteinExistence type="inferred from homology"/>
<comment type="similarity">
    <text evidence="2 11">Belongs to the germin family.</text>
</comment>
<dbReference type="SUPFAM" id="SSF51182">
    <property type="entry name" value="RmlC-like cupins"/>
    <property type="match status" value="1"/>
</dbReference>
<feature type="binding site" evidence="9">
    <location>
        <position position="115"/>
    </location>
    <ligand>
        <name>Mn(2+)</name>
        <dbReference type="ChEBI" id="CHEBI:29035"/>
    </ligand>
</feature>
<keyword evidence="3 11" id="KW-0052">Apoplast</keyword>
<feature type="signal peptide" evidence="11">
    <location>
        <begin position="1"/>
        <end position="20"/>
    </location>
</feature>
<dbReference type="Proteomes" id="UP001237642">
    <property type="component" value="Unassembled WGS sequence"/>
</dbReference>
<feature type="binding site" evidence="8">
    <location>
        <position position="110"/>
    </location>
    <ligand>
        <name>oxalate</name>
        <dbReference type="ChEBI" id="CHEBI:30623"/>
    </ligand>
</feature>
<dbReference type="InterPro" id="IPR019780">
    <property type="entry name" value="Germin_Mn-BS"/>
</dbReference>
<feature type="domain" description="Cupin type-1" evidence="12">
    <location>
        <begin position="60"/>
        <end position="210"/>
    </location>
</feature>